<evidence type="ECO:0000256" key="6">
    <source>
        <dbReference type="ARBA" id="ARBA00023015"/>
    </source>
</evidence>
<gene>
    <name evidence="14" type="ORF">PEVE_00034271</name>
</gene>
<dbReference type="InterPro" id="IPR011665">
    <property type="entry name" value="BRF1_TBP-bd_dom"/>
</dbReference>
<evidence type="ECO:0000256" key="8">
    <source>
        <dbReference type="ARBA" id="ARBA00023163"/>
    </source>
</evidence>
<dbReference type="Proteomes" id="UP001159427">
    <property type="component" value="Unassembled WGS sequence"/>
</dbReference>
<feature type="domain" description="TFIIB-type" evidence="13">
    <location>
        <begin position="1"/>
        <end position="32"/>
    </location>
</feature>
<feature type="region of interest" description="Disordered" evidence="12">
    <location>
        <begin position="512"/>
        <end position="622"/>
    </location>
</feature>
<reference evidence="14 15" key="1">
    <citation type="submission" date="2022-05" db="EMBL/GenBank/DDBJ databases">
        <authorList>
            <consortium name="Genoscope - CEA"/>
            <person name="William W."/>
        </authorList>
    </citation>
    <scope>NUCLEOTIDE SEQUENCE [LARGE SCALE GENOMIC DNA]</scope>
</reference>
<feature type="compositionally biased region" description="Low complexity" evidence="12">
    <location>
        <begin position="377"/>
        <end position="388"/>
    </location>
</feature>
<dbReference type="PROSITE" id="PS51134">
    <property type="entry name" value="ZF_TFIIB"/>
    <property type="match status" value="1"/>
</dbReference>
<dbReference type="PANTHER" id="PTHR11618">
    <property type="entry name" value="TRANSCRIPTION INITIATION FACTOR IIB-RELATED"/>
    <property type="match status" value="1"/>
</dbReference>
<dbReference type="Pfam" id="PF07741">
    <property type="entry name" value="BRF1"/>
    <property type="match status" value="1"/>
</dbReference>
<comment type="subcellular location">
    <subcellularLocation>
        <location evidence="1">Nucleus</location>
    </subcellularLocation>
</comment>
<evidence type="ECO:0000256" key="3">
    <source>
        <dbReference type="ARBA" id="ARBA00022723"/>
    </source>
</evidence>
<protein>
    <recommendedName>
        <fullName evidence="10">B-related factor 1</fullName>
    </recommendedName>
</protein>
<dbReference type="InterPro" id="IPR036915">
    <property type="entry name" value="Cyclin-like_sf"/>
</dbReference>
<proteinExistence type="inferred from homology"/>
<dbReference type="SUPFAM" id="SSF57783">
    <property type="entry name" value="Zinc beta-ribbon"/>
    <property type="match status" value="1"/>
</dbReference>
<keyword evidence="8" id="KW-0804">Transcription</keyword>
<dbReference type="CDD" id="cd20554">
    <property type="entry name" value="CYCLIN_TFIIIB90_rpt2"/>
    <property type="match status" value="1"/>
</dbReference>
<evidence type="ECO:0000256" key="11">
    <source>
        <dbReference type="PROSITE-ProRule" id="PRU00469"/>
    </source>
</evidence>
<keyword evidence="7" id="KW-0010">Activator</keyword>
<keyword evidence="4 11" id="KW-0863">Zinc-finger</keyword>
<dbReference type="InterPro" id="IPR013763">
    <property type="entry name" value="Cyclin-like_dom"/>
</dbReference>
<feature type="compositionally biased region" description="Basic and acidic residues" evidence="12">
    <location>
        <begin position="452"/>
        <end position="466"/>
    </location>
</feature>
<feature type="compositionally biased region" description="Basic residues" evidence="12">
    <location>
        <begin position="467"/>
        <end position="478"/>
    </location>
</feature>
<evidence type="ECO:0000256" key="2">
    <source>
        <dbReference type="ARBA" id="ARBA00010857"/>
    </source>
</evidence>
<keyword evidence="5" id="KW-0862">Zinc</keyword>
<dbReference type="CDD" id="cd20553">
    <property type="entry name" value="CYCLIN_TFIIIB90_rpt1"/>
    <property type="match status" value="1"/>
</dbReference>
<dbReference type="InterPro" id="IPR013137">
    <property type="entry name" value="Znf_TFIIB"/>
</dbReference>
<evidence type="ECO:0000256" key="5">
    <source>
        <dbReference type="ARBA" id="ARBA00022833"/>
    </source>
</evidence>
<feature type="region of interest" description="Disordered" evidence="12">
    <location>
        <begin position="342"/>
        <end position="413"/>
    </location>
</feature>
<sequence length="637" mass="71150">MSQVCSNCGGSDIDIDQARGDAVCMGCGSVLEDNIIISEVQFQENSIGGASAIGQFVSSEGNKTGVGLGSGFRHGLGQESRVVTLENGKKRINMVGHQLQMNQHCIDTAYNFYKLAVNKRLTRGRRINNVVAACLYLVCRTERTPHMLLDFSDVLQVDVFTLGRAYLKLAQELYINLPAVDPCLYIHRFAHKLEFGEKEHDVAMTALRLVSRMKRDWIHHGRRPSGLCGAALLVSARLHGFNRTVREVVRVVRISESTIRKRLGDFQDTPSSQLTIDEFQKIDLEEEQDPPSFTQARKRAKQQMEELNKPEITSELEAFQKAVDMALGVHKKEDNVKIIKDNGPITSAENDNGVPGNGSSVFVPPFCTGEQKNVAFSNGGNTNSSSVGDGKEDTSQTVEEPSEDKESEELDLTGLDDAELDKCLLNSEEIEIKTKLWMEENKDYLEKLKEKQEKEAREKEEGNKQENKKKRKSYKKRTPSGPASTAGEAIEKMLVEKRISLKINYEVLRDLETSQSSKPTLPDKPAAEPVIPAKQEFLTPRVPTRTGGRKRDSSSPAVLPSESFKKPKLTQSPKPVTEEESQNEVVVESGPVEYEKNDENTQEFDELEEEEEEGEPVSVTQLMGHIYDGGKLLPFFR</sequence>
<dbReference type="Gene3D" id="1.10.472.10">
    <property type="entry name" value="Cyclin-like"/>
    <property type="match status" value="2"/>
</dbReference>
<evidence type="ECO:0000256" key="7">
    <source>
        <dbReference type="ARBA" id="ARBA00023159"/>
    </source>
</evidence>
<keyword evidence="9" id="KW-0539">Nucleus</keyword>
<evidence type="ECO:0000313" key="15">
    <source>
        <dbReference type="Proteomes" id="UP001159427"/>
    </source>
</evidence>
<dbReference type="Gene3D" id="2.20.25.10">
    <property type="match status" value="1"/>
</dbReference>
<accession>A0ABN8MGB1</accession>
<feature type="compositionally biased region" description="Acidic residues" evidence="12">
    <location>
        <begin position="600"/>
        <end position="615"/>
    </location>
</feature>
<dbReference type="Gene3D" id="1.20.5.650">
    <property type="entry name" value="Single helix bin"/>
    <property type="match status" value="1"/>
</dbReference>
<dbReference type="InterPro" id="IPR000812">
    <property type="entry name" value="TFIIB"/>
</dbReference>
<keyword evidence="6" id="KW-0805">Transcription regulation</keyword>
<dbReference type="PRINTS" id="PR00685">
    <property type="entry name" value="TIFACTORIIB"/>
</dbReference>
<keyword evidence="3" id="KW-0479">Metal-binding</keyword>
<name>A0ABN8MGB1_9CNID</name>
<evidence type="ECO:0000259" key="13">
    <source>
        <dbReference type="PROSITE" id="PS51134"/>
    </source>
</evidence>
<dbReference type="Pfam" id="PF00382">
    <property type="entry name" value="TFIIB"/>
    <property type="match status" value="2"/>
</dbReference>
<keyword evidence="15" id="KW-1185">Reference proteome</keyword>
<dbReference type="Pfam" id="PF08271">
    <property type="entry name" value="Zn_Ribbon_TF"/>
    <property type="match status" value="1"/>
</dbReference>
<evidence type="ECO:0000256" key="10">
    <source>
        <dbReference type="ARBA" id="ARBA00031009"/>
    </source>
</evidence>
<organism evidence="14 15">
    <name type="scientific">Porites evermanni</name>
    <dbReference type="NCBI Taxonomy" id="104178"/>
    <lineage>
        <taxon>Eukaryota</taxon>
        <taxon>Metazoa</taxon>
        <taxon>Cnidaria</taxon>
        <taxon>Anthozoa</taxon>
        <taxon>Hexacorallia</taxon>
        <taxon>Scleractinia</taxon>
        <taxon>Fungiina</taxon>
        <taxon>Poritidae</taxon>
        <taxon>Porites</taxon>
    </lineage>
</organism>
<comment type="caution">
    <text evidence="14">The sequence shown here is derived from an EMBL/GenBank/DDBJ whole genome shotgun (WGS) entry which is preliminary data.</text>
</comment>
<dbReference type="SUPFAM" id="SSF47954">
    <property type="entry name" value="Cyclin-like"/>
    <property type="match status" value="2"/>
</dbReference>
<evidence type="ECO:0000256" key="9">
    <source>
        <dbReference type="ARBA" id="ARBA00023242"/>
    </source>
</evidence>
<dbReference type="SMART" id="SM00385">
    <property type="entry name" value="CYCLIN"/>
    <property type="match status" value="2"/>
</dbReference>
<evidence type="ECO:0000256" key="4">
    <source>
        <dbReference type="ARBA" id="ARBA00022771"/>
    </source>
</evidence>
<feature type="region of interest" description="Disordered" evidence="12">
    <location>
        <begin position="452"/>
        <end position="489"/>
    </location>
</feature>
<evidence type="ECO:0000313" key="14">
    <source>
        <dbReference type="EMBL" id="CAH3028519.1"/>
    </source>
</evidence>
<dbReference type="InterPro" id="IPR013150">
    <property type="entry name" value="TFIIB_cyclin"/>
</dbReference>
<dbReference type="PANTHER" id="PTHR11618:SF4">
    <property type="entry name" value="TRANSCRIPTION FACTOR IIIB 90 KDA SUBUNIT"/>
    <property type="match status" value="1"/>
</dbReference>
<evidence type="ECO:0000256" key="1">
    <source>
        <dbReference type="ARBA" id="ARBA00004123"/>
    </source>
</evidence>
<evidence type="ECO:0000256" key="12">
    <source>
        <dbReference type="SAM" id="MobiDB-lite"/>
    </source>
</evidence>
<dbReference type="EMBL" id="CALNXI010000517">
    <property type="protein sequence ID" value="CAH3028519.1"/>
    <property type="molecule type" value="Genomic_DNA"/>
</dbReference>
<feature type="compositionally biased region" description="Acidic residues" evidence="12">
    <location>
        <begin position="400"/>
        <end position="413"/>
    </location>
</feature>
<comment type="similarity">
    <text evidence="2">Belongs to the TFIIB family.</text>
</comment>